<protein>
    <submittedName>
        <fullName evidence="6">Putative leucine-rich repeat domain, L domain-like protein</fullName>
    </submittedName>
</protein>
<dbReference type="PRINTS" id="PR00019">
    <property type="entry name" value="LEURICHRPT"/>
</dbReference>
<dbReference type="PANTHER" id="PTHR45974:SF242">
    <property type="entry name" value="LEUCINE-RICH REPEAT PROTEIN KINASE FAMILY PROTEIN"/>
    <property type="match status" value="1"/>
</dbReference>
<dbReference type="GO" id="GO:0016020">
    <property type="term" value="C:membrane"/>
    <property type="evidence" value="ECO:0007669"/>
    <property type="project" value="UniProtKB-SubCell"/>
</dbReference>
<accession>A0A251V5Z8</accession>
<evidence type="ECO:0000256" key="4">
    <source>
        <dbReference type="ARBA" id="ARBA00023136"/>
    </source>
</evidence>
<dbReference type="STRING" id="4232.A0A251V5Z8"/>
<gene>
    <name evidence="6" type="ORF">HannXRQ_Chr03g0070861</name>
</gene>
<dbReference type="PANTHER" id="PTHR45974">
    <property type="entry name" value="RECEPTOR-LIKE PROTEIN 55"/>
    <property type="match status" value="1"/>
</dbReference>
<dbReference type="AlphaFoldDB" id="A0A251V5Z8"/>
<dbReference type="Proteomes" id="UP000215914">
    <property type="component" value="Chromosome 3"/>
</dbReference>
<reference evidence="7" key="1">
    <citation type="journal article" date="2017" name="Nature">
        <title>The sunflower genome provides insights into oil metabolism, flowering and Asterid evolution.</title>
        <authorList>
            <person name="Badouin H."/>
            <person name="Gouzy J."/>
            <person name="Grassa C.J."/>
            <person name="Murat F."/>
            <person name="Staton S.E."/>
            <person name="Cottret L."/>
            <person name="Lelandais-Briere C."/>
            <person name="Owens G.L."/>
            <person name="Carrere S."/>
            <person name="Mayjonade B."/>
            <person name="Legrand L."/>
            <person name="Gill N."/>
            <person name="Kane N.C."/>
            <person name="Bowers J.E."/>
            <person name="Hubner S."/>
            <person name="Bellec A."/>
            <person name="Berard A."/>
            <person name="Berges H."/>
            <person name="Blanchet N."/>
            <person name="Boniface M.C."/>
            <person name="Brunel D."/>
            <person name="Catrice O."/>
            <person name="Chaidir N."/>
            <person name="Claudel C."/>
            <person name="Donnadieu C."/>
            <person name="Faraut T."/>
            <person name="Fievet G."/>
            <person name="Helmstetter N."/>
            <person name="King M."/>
            <person name="Knapp S.J."/>
            <person name="Lai Z."/>
            <person name="Le Paslier M.C."/>
            <person name="Lippi Y."/>
            <person name="Lorenzon L."/>
            <person name="Mandel J.R."/>
            <person name="Marage G."/>
            <person name="Marchand G."/>
            <person name="Marquand E."/>
            <person name="Bret-Mestries E."/>
            <person name="Morien E."/>
            <person name="Nambeesan S."/>
            <person name="Nguyen T."/>
            <person name="Pegot-Espagnet P."/>
            <person name="Pouilly N."/>
            <person name="Raftis F."/>
            <person name="Sallet E."/>
            <person name="Schiex T."/>
            <person name="Thomas J."/>
            <person name="Vandecasteele C."/>
            <person name="Vares D."/>
            <person name="Vear F."/>
            <person name="Vautrin S."/>
            <person name="Crespi M."/>
            <person name="Mangin B."/>
            <person name="Burke J.M."/>
            <person name="Salse J."/>
            <person name="Munos S."/>
            <person name="Vincourt P."/>
            <person name="Rieseberg L.H."/>
            <person name="Langlade N.B."/>
        </authorList>
    </citation>
    <scope>NUCLEOTIDE SEQUENCE [LARGE SCALE GENOMIC DNA]</scope>
    <source>
        <strain evidence="7">cv. SF193</strain>
    </source>
</reference>
<keyword evidence="7" id="KW-1185">Reference proteome</keyword>
<evidence type="ECO:0000256" key="3">
    <source>
        <dbReference type="ARBA" id="ARBA00022737"/>
    </source>
</evidence>
<dbReference type="FunFam" id="3.80.10.10:FF:000542">
    <property type="entry name" value="Leucine-rich repeat protein kinase family protein"/>
    <property type="match status" value="1"/>
</dbReference>
<keyword evidence="4" id="KW-0472">Membrane</keyword>
<dbReference type="InterPro" id="IPR001611">
    <property type="entry name" value="Leu-rich_rpt"/>
</dbReference>
<dbReference type="Gene3D" id="3.80.10.10">
    <property type="entry name" value="Ribonuclease Inhibitor"/>
    <property type="match status" value="2"/>
</dbReference>
<proteinExistence type="predicted"/>
<evidence type="ECO:0000256" key="1">
    <source>
        <dbReference type="ARBA" id="ARBA00004370"/>
    </source>
</evidence>
<keyword evidence="3" id="KW-0677">Repeat</keyword>
<evidence type="ECO:0000256" key="5">
    <source>
        <dbReference type="ARBA" id="ARBA00023180"/>
    </source>
</evidence>
<name>A0A251V5Z8_HELAN</name>
<evidence type="ECO:0000313" key="6">
    <source>
        <dbReference type="EMBL" id="OTG31020.1"/>
    </source>
</evidence>
<dbReference type="InParanoid" id="A0A251V5Z8"/>
<dbReference type="InterPro" id="IPR032675">
    <property type="entry name" value="LRR_dom_sf"/>
</dbReference>
<dbReference type="Pfam" id="PF00560">
    <property type="entry name" value="LRR_1"/>
    <property type="match status" value="3"/>
</dbReference>
<evidence type="ECO:0000256" key="2">
    <source>
        <dbReference type="ARBA" id="ARBA00022729"/>
    </source>
</evidence>
<dbReference type="SUPFAM" id="SSF52058">
    <property type="entry name" value="L domain-like"/>
    <property type="match status" value="1"/>
</dbReference>
<sequence length="262" mass="29072">MNYHGILSNSFHMYKNSPGLNNNRFTGPIPPSIGNLNNLSWLDLSDNQLSGPIPVSNPTAPGLDNLVTTKHFHLSNNQLSGSIRSQLFNSNMSLIHFIANNNQLSGLIPASIGSVQTLEVIRLDSNWLTGDVPQKLTELKSVNELHLSNNNLNWTYSRSLRNELTLLRVSWDMSSNSFEYSDIPAWFTLPSLTTILMGMTQLQGEIPSGVFQAQLERLVLSSNRLNGTLDVGNSYSSYLIVDLSDNFITSFTQSSGYNFSLK</sequence>
<organism evidence="6 7">
    <name type="scientific">Helianthus annuus</name>
    <name type="common">Common sunflower</name>
    <dbReference type="NCBI Taxonomy" id="4232"/>
    <lineage>
        <taxon>Eukaryota</taxon>
        <taxon>Viridiplantae</taxon>
        <taxon>Streptophyta</taxon>
        <taxon>Embryophyta</taxon>
        <taxon>Tracheophyta</taxon>
        <taxon>Spermatophyta</taxon>
        <taxon>Magnoliopsida</taxon>
        <taxon>eudicotyledons</taxon>
        <taxon>Gunneridae</taxon>
        <taxon>Pentapetalae</taxon>
        <taxon>asterids</taxon>
        <taxon>campanulids</taxon>
        <taxon>Asterales</taxon>
        <taxon>Asteraceae</taxon>
        <taxon>Asteroideae</taxon>
        <taxon>Heliantheae alliance</taxon>
        <taxon>Heliantheae</taxon>
        <taxon>Helianthus</taxon>
    </lineage>
</organism>
<dbReference type="EMBL" id="CM007892">
    <property type="protein sequence ID" value="OTG31020.1"/>
    <property type="molecule type" value="Genomic_DNA"/>
</dbReference>
<evidence type="ECO:0000313" key="7">
    <source>
        <dbReference type="Proteomes" id="UP000215914"/>
    </source>
</evidence>
<keyword evidence="2" id="KW-0732">Signal</keyword>
<keyword evidence="5" id="KW-0325">Glycoprotein</keyword>
<comment type="subcellular location">
    <subcellularLocation>
        <location evidence="1">Membrane</location>
    </subcellularLocation>
</comment>